<dbReference type="EMBL" id="KY355735">
    <property type="protein sequence ID" value="APZ76224.1"/>
    <property type="molecule type" value="Genomic_DNA"/>
</dbReference>
<sequence>MYKIVETKVCIRIKNYNHMNFLQYESESDSDINIFDDCVDDQEMIQDESLKSYLVWIIYSLLFIIFLSLCVLIFLFIYYFRPWGECNISVLCDLWELWDLCKALKL</sequence>
<dbReference type="Proteomes" id="UP000202182">
    <property type="component" value="Segment"/>
</dbReference>
<dbReference type="KEGG" id="vg:30999350"/>
<keyword evidence="1" id="KW-0472">Membrane</keyword>
<name>A0A1P8VIP4_9BETA</name>
<organism evidence="2">
    <name type="scientific">Murid betaherpesvirus 3</name>
    <dbReference type="NCBI Taxonomy" id="2560603"/>
    <lineage>
        <taxon>Viruses</taxon>
        <taxon>Duplodnaviria</taxon>
        <taxon>Heunggongvirae</taxon>
        <taxon>Peploviricota</taxon>
        <taxon>Herviviricetes</taxon>
        <taxon>Herpesvirales</taxon>
        <taxon>Orthoherpesviridae</taxon>
        <taxon>Betaherpesvirinae</taxon>
        <taxon>Roseolovirus</taxon>
        <taxon>Roseolovirus muridbeta3</taxon>
    </lineage>
</organism>
<proteinExistence type="predicted"/>
<evidence type="ECO:0000256" key="1">
    <source>
        <dbReference type="SAM" id="Phobius"/>
    </source>
</evidence>
<gene>
    <name evidence="2" type="primary">ORF9</name>
    <name evidence="2" type="ORF">MRV_0013</name>
</gene>
<keyword evidence="3" id="KW-1185">Reference proteome</keyword>
<keyword evidence="1" id="KW-1133">Transmembrane helix</keyword>
<evidence type="ECO:0000313" key="3">
    <source>
        <dbReference type="Proteomes" id="UP000202182"/>
    </source>
</evidence>
<accession>A0A1P8VIP4</accession>
<reference evidence="2" key="1">
    <citation type="submission" date="2016-12" db="EMBL/GenBank/DDBJ databases">
        <title>A murine herpesvirus closely related to ubiquitous human herpesviruses causes T-cell depletion.</title>
        <authorList>
            <person name="Patel S.J."/>
            <person name="Zhao G."/>
            <person name="Penna V.R."/>
            <person name="Park E."/>
            <person name="Lauron E.J."/>
            <person name="Harvey I.B."/>
            <person name="Beatty W.L."/>
            <person name="Plougastel-Douglas B."/>
            <person name="Poursine-Laurent J."/>
            <person name="Fremont D.H."/>
            <person name="Wang D."/>
            <person name="Yokoyama W.M."/>
        </authorList>
    </citation>
    <scope>NUCLEOTIDE SEQUENCE [LARGE SCALE GENOMIC DNA]</scope>
    <source>
        <strain evidence="2">YOK1</strain>
    </source>
</reference>
<feature type="transmembrane region" description="Helical" evidence="1">
    <location>
        <begin position="53"/>
        <end position="80"/>
    </location>
</feature>
<protein>
    <submittedName>
        <fullName evidence="2">Uncharacterized protein</fullName>
    </submittedName>
</protein>
<keyword evidence="1" id="KW-0812">Transmembrane</keyword>
<evidence type="ECO:0000313" key="2">
    <source>
        <dbReference type="EMBL" id="APZ76224.1"/>
    </source>
</evidence>